<dbReference type="GO" id="GO:0032065">
    <property type="term" value="P:maintenance of protein location in cell cortex"/>
    <property type="evidence" value="ECO:0007669"/>
    <property type="project" value="InterPro"/>
</dbReference>
<feature type="compositionally biased region" description="Polar residues" evidence="1">
    <location>
        <begin position="408"/>
        <end position="418"/>
    </location>
</feature>
<dbReference type="GO" id="GO:0015631">
    <property type="term" value="F:tubulin binding"/>
    <property type="evidence" value="ECO:0007669"/>
    <property type="project" value="TreeGrafter"/>
</dbReference>
<feature type="compositionally biased region" description="Low complexity" evidence="1">
    <location>
        <begin position="249"/>
        <end position="275"/>
    </location>
</feature>
<dbReference type="GO" id="GO:0005543">
    <property type="term" value="F:phospholipid binding"/>
    <property type="evidence" value="ECO:0007669"/>
    <property type="project" value="InterPro"/>
</dbReference>
<feature type="region of interest" description="Disordered" evidence="1">
    <location>
        <begin position="1258"/>
        <end position="1304"/>
    </location>
</feature>
<dbReference type="Pfam" id="PF12814">
    <property type="entry name" value="Mcp5_PH"/>
    <property type="match status" value="1"/>
</dbReference>
<proteinExistence type="predicted"/>
<evidence type="ECO:0000313" key="4">
    <source>
        <dbReference type="Proteomes" id="UP000234275"/>
    </source>
</evidence>
<dbReference type="GO" id="GO:0005938">
    <property type="term" value="C:cell cortex"/>
    <property type="evidence" value="ECO:0007669"/>
    <property type="project" value="InterPro"/>
</dbReference>
<feature type="domain" description="Pleckstrin homology" evidence="2">
    <location>
        <begin position="934"/>
        <end position="1081"/>
    </location>
</feature>
<name>A0A2I2G2E5_9EURO</name>
<evidence type="ECO:0000313" key="3">
    <source>
        <dbReference type="EMBL" id="PLB47036.1"/>
    </source>
</evidence>
<feature type="region of interest" description="Disordered" evidence="1">
    <location>
        <begin position="736"/>
        <end position="932"/>
    </location>
</feature>
<feature type="compositionally biased region" description="Low complexity" evidence="1">
    <location>
        <begin position="436"/>
        <end position="449"/>
    </location>
</feature>
<dbReference type="GeneID" id="36550603"/>
<protein>
    <recommendedName>
        <fullName evidence="2">Pleckstrin homology domain-containing protein</fullName>
    </recommendedName>
</protein>
<feature type="compositionally biased region" description="Low complexity" evidence="1">
    <location>
        <begin position="1219"/>
        <end position="1232"/>
    </location>
</feature>
<feature type="compositionally biased region" description="Basic and acidic residues" evidence="1">
    <location>
        <begin position="111"/>
        <end position="120"/>
    </location>
</feature>
<feature type="compositionally biased region" description="Polar residues" evidence="1">
    <location>
        <begin position="821"/>
        <end position="833"/>
    </location>
</feature>
<feature type="compositionally biased region" description="Low complexity" evidence="1">
    <location>
        <begin position="867"/>
        <end position="882"/>
    </location>
</feature>
<dbReference type="STRING" id="1392250.A0A2I2G2E5"/>
<feature type="region of interest" description="Disordered" evidence="1">
    <location>
        <begin position="227"/>
        <end position="277"/>
    </location>
</feature>
<evidence type="ECO:0000256" key="1">
    <source>
        <dbReference type="SAM" id="MobiDB-lite"/>
    </source>
</evidence>
<dbReference type="GO" id="GO:0005739">
    <property type="term" value="C:mitochondrion"/>
    <property type="evidence" value="ECO:0007669"/>
    <property type="project" value="TreeGrafter"/>
</dbReference>
<feature type="region of interest" description="Disordered" evidence="1">
    <location>
        <begin position="584"/>
        <end position="682"/>
    </location>
</feature>
<dbReference type="InterPro" id="IPR053005">
    <property type="entry name" value="Nuclear_Pos-Cytoskel_Interact"/>
</dbReference>
<feature type="compositionally biased region" description="Basic and acidic residues" evidence="1">
    <location>
        <begin position="608"/>
        <end position="623"/>
    </location>
</feature>
<feature type="region of interest" description="Disordered" evidence="1">
    <location>
        <begin position="362"/>
        <end position="449"/>
    </location>
</feature>
<dbReference type="Proteomes" id="UP000234275">
    <property type="component" value="Unassembled WGS sequence"/>
</dbReference>
<dbReference type="GO" id="GO:0000226">
    <property type="term" value="P:microtubule cytoskeleton organization"/>
    <property type="evidence" value="ECO:0007669"/>
    <property type="project" value="TreeGrafter"/>
</dbReference>
<keyword evidence="4" id="KW-1185">Reference proteome</keyword>
<gene>
    <name evidence="3" type="ORF">P170DRAFT_232592</name>
</gene>
<feature type="compositionally biased region" description="Basic residues" evidence="1">
    <location>
        <begin position="1120"/>
        <end position="1132"/>
    </location>
</feature>
<dbReference type="InterPro" id="IPR024774">
    <property type="entry name" value="PH_dom-Mcp5-type"/>
</dbReference>
<reference evidence="3 4" key="1">
    <citation type="submission" date="2016-12" db="EMBL/GenBank/DDBJ databases">
        <title>The genomes of Aspergillus section Nigri reveals drivers in fungal speciation.</title>
        <authorList>
            <consortium name="DOE Joint Genome Institute"/>
            <person name="Vesth T.C."/>
            <person name="Nybo J."/>
            <person name="Theobald S."/>
            <person name="Brandl J."/>
            <person name="Frisvad J.C."/>
            <person name="Nielsen K.F."/>
            <person name="Lyhne E.K."/>
            <person name="Kogle M.E."/>
            <person name="Kuo A."/>
            <person name="Riley R."/>
            <person name="Clum A."/>
            <person name="Nolan M."/>
            <person name="Lipzen A."/>
            <person name="Salamov A."/>
            <person name="Henrissat B."/>
            <person name="Wiebenga A."/>
            <person name="De Vries R.P."/>
            <person name="Grigoriev I.V."/>
            <person name="Mortensen U.H."/>
            <person name="Andersen M.R."/>
            <person name="Baker S.E."/>
        </authorList>
    </citation>
    <scope>NUCLEOTIDE SEQUENCE [LARGE SCALE GENOMIC DNA]</scope>
    <source>
        <strain evidence="3 4">IBT 23096</strain>
    </source>
</reference>
<dbReference type="RefSeq" id="XP_024702338.1">
    <property type="nucleotide sequence ID" value="XM_024842904.1"/>
</dbReference>
<organism evidence="3 4">
    <name type="scientific">Aspergillus steynii IBT 23096</name>
    <dbReference type="NCBI Taxonomy" id="1392250"/>
    <lineage>
        <taxon>Eukaryota</taxon>
        <taxon>Fungi</taxon>
        <taxon>Dikarya</taxon>
        <taxon>Ascomycota</taxon>
        <taxon>Pezizomycotina</taxon>
        <taxon>Eurotiomycetes</taxon>
        <taxon>Eurotiomycetidae</taxon>
        <taxon>Eurotiales</taxon>
        <taxon>Aspergillaceae</taxon>
        <taxon>Aspergillus</taxon>
        <taxon>Aspergillus subgen. Circumdati</taxon>
    </lineage>
</organism>
<accession>A0A2I2G2E5</accession>
<evidence type="ECO:0000259" key="2">
    <source>
        <dbReference type="Pfam" id="PF12814"/>
    </source>
</evidence>
<feature type="compositionally biased region" description="Basic and acidic residues" evidence="1">
    <location>
        <begin position="1293"/>
        <end position="1304"/>
    </location>
</feature>
<dbReference type="EMBL" id="MSFO01000006">
    <property type="protein sequence ID" value="PLB47036.1"/>
    <property type="molecule type" value="Genomic_DNA"/>
</dbReference>
<dbReference type="PANTHER" id="PTHR28190:SF2">
    <property type="entry name" value="MIGRATION PROTEIN, PUTATIVE (AFU_ORTHOLOGUE AFUA_2G07730)-RELATED"/>
    <property type="match status" value="1"/>
</dbReference>
<feature type="compositionally biased region" description="Polar residues" evidence="1">
    <location>
        <begin position="1186"/>
        <end position="1218"/>
    </location>
</feature>
<feature type="region of interest" description="Disordered" evidence="1">
    <location>
        <begin position="111"/>
        <end position="130"/>
    </location>
</feature>
<dbReference type="VEuPathDB" id="FungiDB:P170DRAFT_232592"/>
<feature type="compositionally biased region" description="Basic residues" evidence="1">
    <location>
        <begin position="1260"/>
        <end position="1269"/>
    </location>
</feature>
<feature type="region of interest" description="Disordered" evidence="1">
    <location>
        <begin position="1"/>
        <end position="74"/>
    </location>
</feature>
<dbReference type="OrthoDB" id="2149224at2759"/>
<feature type="region of interest" description="Disordered" evidence="1">
    <location>
        <begin position="1092"/>
        <end position="1232"/>
    </location>
</feature>
<dbReference type="PANTHER" id="PTHR28190">
    <property type="entry name" value="NUCLEAR MIGRATION PROTEIN NUM1"/>
    <property type="match status" value="1"/>
</dbReference>
<sequence>MMATDTMPRSPPVQAFPTPSATPQRVPSIHVRGDSSPGPLTSPPYLPSQNFSPDGRSDYDDIADEEALSPFDPRRFTPTLHASLVSEILSLRRDVESKTKAIDVLERSLDDSRNENEDLAGRLSQSTKETRSLRHQLQLLEGGSSSALTELARERDEAQENISDVRKKLEQTQKRVRSREEEMERTLNLWERDKQSWENERRNMERKVHVVEGRLKVVLNEVAATQTAGSSQLAQETDETTTTKDETTGKSSDSASIRSGSSQGRRRTSVTSVSSDEGDFHNIRYSVASIANVPGINKNDGLNLAQELAFDEDEEFEIPDDDLVVPASPEALPEERPVSVQSHLSHTIGMGAKARKILGLSLHGSGDGHVPRGDGTSEPSSPWKAPASYVYRDAGIQYSPPPSPKPPTKNQTLPSSRYSGEYHDDAQPPAPHYSSKDSSTSMASADMVSTSCQTVADLPTPPWTPLVSEMPPSPSLPEQTAMVSVSVQTEDAAAKTESKSVSLQATGSASPELAVPMIAIHPPCSDPPSPRGSVVLPPQTKSASCQVDLRPAVETQTIGVQTEEIRIDQRSVKLPASLLPSAIPDLPLNMSPQDMPVQPYRAPPPRPAKGERKARSSVDEKPAKAASEPKFADHTQAYPGNNDNGPLSEESKTDIRRPFRSSSLFAGFEQQSDEESSEESKDIFTDDALLNRPFAAYKLKRGKLVSTQDRPCVDETVREVDEHLIDLDARRDTTANDADFVTSSQSGQRSGMVTPSTARQQDIRRAAMISSGAAAHQKIRPRSPSEPSIDSGSASGASSVAPPFPVPVRLSSRKFPVTGSEGRQSPTPSNHPRNFSDRTRPPIVRRPTLRRVRSAAAMSHTERDRQGSLSSPMSGSSFGQDSPQPHPPLPFDEFTMPRDRRASQRRSTHRAAAPSRGPFHERQDSTATSVQPTSVVDAIAQTMVGEWMFKYIRRRRSFGGVGESKDNWEGRNAEEVSANITNSGVRHKRWVWLAPYERAVMWSSKQPTSGPALLGKSGRKLMIQSVLDVKDDNPLPKGVNPQNQFNRSILILTPQRALKFTATSLERHYVWLTALSFLSHSAMGLHDLSSLPPAPQEEFTPPAQTASLRRNPIRDSIRIAKGRPRPGPKSKRSLNQPEPVPEISAGRESTNSIDAADPPTVPRFSNHARKRSNTTPRMPAIPAIRSFSSQGTMPSNPSTRGSSDTYGPQSHGPATTINSGRSSFSRRTSETSVRTGNFFDAVGTVRMEAFIDQADASRFRPTRGRHGRKASSPWAAPNPKFREVNYSPYDDSEQFHNDDPFRGF</sequence>
<feature type="compositionally biased region" description="Low complexity" evidence="1">
    <location>
        <begin position="791"/>
        <end position="801"/>
    </location>
</feature>
<feature type="compositionally biased region" description="Polar residues" evidence="1">
    <location>
        <begin position="741"/>
        <end position="760"/>
    </location>
</feature>
<comment type="caution">
    <text evidence="3">The sequence shown here is derived from an EMBL/GenBank/DDBJ whole genome shotgun (WGS) entry which is preliminary data.</text>
</comment>